<evidence type="ECO:0000256" key="1">
    <source>
        <dbReference type="SAM" id="SignalP"/>
    </source>
</evidence>
<dbReference type="InterPro" id="IPR006059">
    <property type="entry name" value="SBP"/>
</dbReference>
<dbReference type="KEGG" id="stac:ABII15_00560"/>
<proteinExistence type="predicted"/>
<dbReference type="PANTHER" id="PTHR43649:SF32">
    <property type="entry name" value="SUGAR BINDING SECRETED PROTEIN"/>
    <property type="match status" value="1"/>
</dbReference>
<dbReference type="Gene3D" id="3.40.190.10">
    <property type="entry name" value="Periplasmic binding protein-like II"/>
    <property type="match status" value="1"/>
</dbReference>
<dbReference type="PANTHER" id="PTHR43649">
    <property type="entry name" value="ARABINOSE-BINDING PROTEIN-RELATED"/>
    <property type="match status" value="1"/>
</dbReference>
<protein>
    <submittedName>
        <fullName evidence="2">Extracellular solute-binding protein</fullName>
    </submittedName>
</protein>
<dbReference type="Pfam" id="PF13416">
    <property type="entry name" value="SBP_bac_8"/>
    <property type="match status" value="1"/>
</dbReference>
<organism evidence="2">
    <name type="scientific">Streptomyces tabacisoli</name>
    <dbReference type="NCBI Taxonomy" id="3156398"/>
    <lineage>
        <taxon>Bacteria</taxon>
        <taxon>Bacillati</taxon>
        <taxon>Actinomycetota</taxon>
        <taxon>Actinomycetes</taxon>
        <taxon>Kitasatosporales</taxon>
        <taxon>Streptomycetaceae</taxon>
        <taxon>Streptomyces</taxon>
    </lineage>
</organism>
<feature type="signal peptide" evidence="1">
    <location>
        <begin position="1"/>
        <end position="35"/>
    </location>
</feature>
<dbReference type="RefSeq" id="WP_353940220.1">
    <property type="nucleotide sequence ID" value="NZ_CP159534.1"/>
</dbReference>
<reference evidence="2" key="1">
    <citation type="submission" date="2024-06" db="EMBL/GenBank/DDBJ databases">
        <title>Streptomyces sp. strain HUAS MG91 genome sequences.</title>
        <authorList>
            <person name="Mo P."/>
        </authorList>
    </citation>
    <scope>NUCLEOTIDE SEQUENCE</scope>
    <source>
        <strain evidence="2">HUAS MG91</strain>
    </source>
</reference>
<dbReference type="AlphaFoldDB" id="A0AAU8IK26"/>
<dbReference type="SUPFAM" id="SSF53850">
    <property type="entry name" value="Periplasmic binding protein-like II"/>
    <property type="match status" value="1"/>
</dbReference>
<evidence type="ECO:0000313" key="2">
    <source>
        <dbReference type="EMBL" id="XCJ68534.1"/>
    </source>
</evidence>
<keyword evidence="1" id="KW-0732">Signal</keyword>
<accession>A0AAU8IK26</accession>
<sequence>MGQIQRRTEGRARPLTGRRRLAAAVAIGASMAVLSACGSDDGTSGSGKTVLVVKTFSQFGYEDLYKQYEAAHPDIEIREENISQLGDYAPKLQQWMASGQGAGDVVALEEGILTQFMQRPDAFVNLLDHGAAPLRKNYLDWKWHQALTPDGKTLVGLGTDVGAQGMCYRKDLFKKAGLPTDREKVGALWQDWDGYLSVGKKFTAARTGAHFFDSAGSIYQNMLMQQSDHTYYTKDNKLVIDSNPAVRTAWDKTVEMIDAGLSGNIAAWSPQWNAGFKKGTFATIPCPSWMLGTIKKQAGDAGAGKWDVARVPGNGAVRGGSFLAVPRQSKHPEQAAELAKFLTSAKGQTAAFKGKGNFPSALAAIDSDDVRSYRDPYFSDAPVGRIFGDSVKALRPVYLGPQNNPINDAVSNSLTAIEQHKLSDAAAWKKAVSEAKRLED</sequence>
<name>A0AAU8IK26_9ACTN</name>
<dbReference type="InterPro" id="IPR050490">
    <property type="entry name" value="Bact_solute-bd_prot1"/>
</dbReference>
<dbReference type="EMBL" id="CP159534">
    <property type="protein sequence ID" value="XCJ68534.1"/>
    <property type="molecule type" value="Genomic_DNA"/>
</dbReference>
<gene>
    <name evidence="2" type="ORF">ABII15_00560</name>
</gene>
<feature type="chain" id="PRO_5043930451" evidence="1">
    <location>
        <begin position="36"/>
        <end position="440"/>
    </location>
</feature>